<dbReference type="InterPro" id="IPR056813">
    <property type="entry name" value="GIL1_IRKI_C"/>
</dbReference>
<evidence type="ECO:0000313" key="4">
    <source>
        <dbReference type="EMBL" id="VFQ66344.1"/>
    </source>
</evidence>
<dbReference type="Pfam" id="PF04859">
    <property type="entry name" value="DUF641"/>
    <property type="match status" value="1"/>
</dbReference>
<dbReference type="OrthoDB" id="1915848at2759"/>
<dbReference type="Pfam" id="PF24994">
    <property type="entry name" value="GIL1_IRKI_C"/>
    <property type="match status" value="1"/>
</dbReference>
<keyword evidence="1" id="KW-0175">Coiled coil</keyword>
<evidence type="ECO:0000259" key="2">
    <source>
        <dbReference type="Pfam" id="PF04859"/>
    </source>
</evidence>
<organism evidence="4 5">
    <name type="scientific">Cuscuta campestris</name>
    <dbReference type="NCBI Taxonomy" id="132261"/>
    <lineage>
        <taxon>Eukaryota</taxon>
        <taxon>Viridiplantae</taxon>
        <taxon>Streptophyta</taxon>
        <taxon>Embryophyta</taxon>
        <taxon>Tracheophyta</taxon>
        <taxon>Spermatophyta</taxon>
        <taxon>Magnoliopsida</taxon>
        <taxon>eudicotyledons</taxon>
        <taxon>Gunneridae</taxon>
        <taxon>Pentapetalae</taxon>
        <taxon>asterids</taxon>
        <taxon>lamiids</taxon>
        <taxon>Solanales</taxon>
        <taxon>Convolvulaceae</taxon>
        <taxon>Cuscuteae</taxon>
        <taxon>Cuscuta</taxon>
        <taxon>Cuscuta subgen. Grammica</taxon>
        <taxon>Cuscuta sect. Cleistogrammica</taxon>
    </lineage>
</organism>
<gene>
    <name evidence="4" type="ORF">CCAM_LOCUS8120</name>
</gene>
<sequence>MPQAEGTAAAAVVKPQQISEMFQKFAHAFKAKTFELFADEETSADDGDGDGYALLNSAEEFIPDQKVVVIKPDSPDPTAKAQFTNALASSLFANVSSFEASYLQLQMAHAPFNREAIESADKALVSTLQKLTEIRNLYWSFRKHPSCNLEYFPVGSVFEFQVQENQSKLRSLETMVNRLQSDIESKDDEVLILRKKLNKIQDINSSLSKKLGLRRTENSCSAMDVVLTIHVFESMLRDSIKSVHCFSKILLELMKKAGWDLKQAANSVYSDVNYAEEGHEKYAFLSYVFLQIFRGFDKPNFGTHDDDDDDDNNGCIDSGYMRQLVEHLSCNPMDVLQKNPNSGFSRFCERKYEQLIHPTMESSIFSNMDRKEVILDSWKSLGVFCELFVRMSSSIWLLHKLAFSFNPIVEIFQVQGGADFSMVHMEDVTKKNSFFLGKTRPKVGFTVVPGFKMGKVIIQSQVYLTGFMHQDLQSKNSVQNC</sequence>
<dbReference type="InterPro" id="IPR040225">
    <property type="entry name" value="GIL1-like"/>
</dbReference>
<evidence type="ECO:0000256" key="1">
    <source>
        <dbReference type="SAM" id="Coils"/>
    </source>
</evidence>
<proteinExistence type="predicted"/>
<dbReference type="GO" id="GO:0009639">
    <property type="term" value="P:response to red or far red light"/>
    <property type="evidence" value="ECO:0007669"/>
    <property type="project" value="InterPro"/>
</dbReference>
<dbReference type="PANTHER" id="PTHR31161">
    <property type="entry name" value="PROTEIN GRAVITROPIC IN THE LIGHT 1"/>
    <property type="match status" value="1"/>
</dbReference>
<dbReference type="GO" id="GO:0009959">
    <property type="term" value="P:negative gravitropism"/>
    <property type="evidence" value="ECO:0007669"/>
    <property type="project" value="InterPro"/>
</dbReference>
<dbReference type="EMBL" id="OOIL02000547">
    <property type="protein sequence ID" value="VFQ66344.1"/>
    <property type="molecule type" value="Genomic_DNA"/>
</dbReference>
<dbReference type="Proteomes" id="UP000595140">
    <property type="component" value="Unassembled WGS sequence"/>
</dbReference>
<protein>
    <submittedName>
        <fullName evidence="4">Uncharacterized protein</fullName>
    </submittedName>
</protein>
<reference evidence="4 5" key="1">
    <citation type="submission" date="2018-04" db="EMBL/GenBank/DDBJ databases">
        <authorList>
            <person name="Vogel A."/>
        </authorList>
    </citation>
    <scope>NUCLEOTIDE SEQUENCE [LARGE SCALE GENOMIC DNA]</scope>
</reference>
<evidence type="ECO:0000313" key="5">
    <source>
        <dbReference type="Proteomes" id="UP000595140"/>
    </source>
</evidence>
<feature type="domain" description="GIL1/IRKI C-terminal" evidence="3">
    <location>
        <begin position="411"/>
        <end position="463"/>
    </location>
</feature>
<dbReference type="InterPro" id="IPR006943">
    <property type="entry name" value="DUF641_pln"/>
</dbReference>
<feature type="domain" description="DUF641" evidence="2">
    <location>
        <begin position="80"/>
        <end position="210"/>
    </location>
</feature>
<keyword evidence="5" id="KW-1185">Reference proteome</keyword>
<name>A0A484KQX8_9ASTE</name>
<accession>A0A484KQX8</accession>
<evidence type="ECO:0000259" key="3">
    <source>
        <dbReference type="Pfam" id="PF24994"/>
    </source>
</evidence>
<dbReference type="AlphaFoldDB" id="A0A484KQX8"/>
<feature type="coiled-coil region" evidence="1">
    <location>
        <begin position="162"/>
        <end position="196"/>
    </location>
</feature>